<dbReference type="STRING" id="4072.A0A2G2Y9E8"/>
<dbReference type="InterPro" id="IPR001544">
    <property type="entry name" value="Aminotrans_IV"/>
</dbReference>
<dbReference type="InterPro" id="IPR005786">
    <property type="entry name" value="B_amino_transII"/>
</dbReference>
<evidence type="ECO:0000313" key="5">
    <source>
        <dbReference type="Proteomes" id="UP000222542"/>
    </source>
</evidence>
<dbReference type="Gene3D" id="3.20.10.10">
    <property type="entry name" value="D-amino Acid Aminotransferase, subunit A, domain 2"/>
    <property type="match status" value="1"/>
</dbReference>
<dbReference type="Proteomes" id="UP000222542">
    <property type="component" value="Unassembled WGS sequence"/>
</dbReference>
<comment type="cofactor">
    <cofactor evidence="1">
        <name>pyridoxal 5'-phosphate</name>
        <dbReference type="ChEBI" id="CHEBI:597326"/>
    </cofactor>
</comment>
<reference evidence="4 5" key="1">
    <citation type="journal article" date="2014" name="Nat. Genet.">
        <title>Genome sequence of the hot pepper provides insights into the evolution of pungency in Capsicum species.</title>
        <authorList>
            <person name="Kim S."/>
            <person name="Park M."/>
            <person name="Yeom S.I."/>
            <person name="Kim Y.M."/>
            <person name="Lee J.M."/>
            <person name="Lee H.A."/>
            <person name="Seo E."/>
            <person name="Choi J."/>
            <person name="Cheong K."/>
            <person name="Kim K.T."/>
            <person name="Jung K."/>
            <person name="Lee G.W."/>
            <person name="Oh S.K."/>
            <person name="Bae C."/>
            <person name="Kim S.B."/>
            <person name="Lee H.Y."/>
            <person name="Kim S.Y."/>
            <person name="Kim M.S."/>
            <person name="Kang B.C."/>
            <person name="Jo Y.D."/>
            <person name="Yang H.B."/>
            <person name="Jeong H.J."/>
            <person name="Kang W.H."/>
            <person name="Kwon J.K."/>
            <person name="Shin C."/>
            <person name="Lim J.Y."/>
            <person name="Park J.H."/>
            <person name="Huh J.H."/>
            <person name="Kim J.S."/>
            <person name="Kim B.D."/>
            <person name="Cohen O."/>
            <person name="Paran I."/>
            <person name="Suh M.C."/>
            <person name="Lee S.B."/>
            <person name="Kim Y.K."/>
            <person name="Shin Y."/>
            <person name="Noh S.J."/>
            <person name="Park J."/>
            <person name="Seo Y.S."/>
            <person name="Kwon S.Y."/>
            <person name="Kim H.A."/>
            <person name="Park J.M."/>
            <person name="Kim H.J."/>
            <person name="Choi S.B."/>
            <person name="Bosland P.W."/>
            <person name="Reeves G."/>
            <person name="Jo S.H."/>
            <person name="Lee B.W."/>
            <person name="Cho H.T."/>
            <person name="Choi H.S."/>
            <person name="Lee M.S."/>
            <person name="Yu Y."/>
            <person name="Do Choi Y."/>
            <person name="Park B.S."/>
            <person name="van Deynze A."/>
            <person name="Ashrafi H."/>
            <person name="Hill T."/>
            <person name="Kim W.T."/>
            <person name="Pai H.S."/>
            <person name="Ahn H.K."/>
            <person name="Yeam I."/>
            <person name="Giovannoni J.J."/>
            <person name="Rose J.K."/>
            <person name="Sorensen I."/>
            <person name="Lee S.J."/>
            <person name="Kim R.W."/>
            <person name="Choi I.Y."/>
            <person name="Choi B.S."/>
            <person name="Lim J.S."/>
            <person name="Lee Y.H."/>
            <person name="Choi D."/>
        </authorList>
    </citation>
    <scope>NUCLEOTIDE SEQUENCE [LARGE SCALE GENOMIC DNA]</scope>
    <source>
        <strain evidence="5">cv. CM334</strain>
    </source>
</reference>
<evidence type="ECO:0000256" key="2">
    <source>
        <dbReference type="ARBA" id="ARBA00009320"/>
    </source>
</evidence>
<dbReference type="OMA" id="YKEELTC"/>
<organism evidence="4 5">
    <name type="scientific">Capsicum annuum</name>
    <name type="common">Capsicum pepper</name>
    <dbReference type="NCBI Taxonomy" id="4072"/>
    <lineage>
        <taxon>Eukaryota</taxon>
        <taxon>Viridiplantae</taxon>
        <taxon>Streptophyta</taxon>
        <taxon>Embryophyta</taxon>
        <taxon>Tracheophyta</taxon>
        <taxon>Spermatophyta</taxon>
        <taxon>Magnoliopsida</taxon>
        <taxon>eudicotyledons</taxon>
        <taxon>Gunneridae</taxon>
        <taxon>Pentapetalae</taxon>
        <taxon>asterids</taxon>
        <taxon>lamiids</taxon>
        <taxon>Solanales</taxon>
        <taxon>Solanaceae</taxon>
        <taxon>Solanoideae</taxon>
        <taxon>Capsiceae</taxon>
        <taxon>Capsicum</taxon>
    </lineage>
</organism>
<dbReference type="InterPro" id="IPR036038">
    <property type="entry name" value="Aminotransferase-like"/>
</dbReference>
<gene>
    <name evidence="4" type="ORF">T459_30793</name>
</gene>
<dbReference type="SUPFAM" id="SSF56752">
    <property type="entry name" value="D-aminoacid aminotransferase-like PLP-dependent enzymes"/>
    <property type="match status" value="1"/>
</dbReference>
<dbReference type="EMBL" id="AYRZ02000012">
    <property type="protein sequence ID" value="PHT66368.1"/>
    <property type="molecule type" value="Genomic_DNA"/>
</dbReference>
<comment type="similarity">
    <text evidence="2">Belongs to the class-IV pyridoxal-phosphate-dependent aminotransferase family.</text>
</comment>
<name>A0A2G2Y9E8_CAPAN</name>
<keyword evidence="3" id="KW-0663">Pyridoxal phosphate</keyword>
<reference evidence="4 5" key="2">
    <citation type="journal article" date="2017" name="Genome Biol.">
        <title>New reference genome sequences of hot pepper reveal the massive evolution of plant disease-resistance genes by retroduplication.</title>
        <authorList>
            <person name="Kim S."/>
            <person name="Park J."/>
            <person name="Yeom S.I."/>
            <person name="Kim Y.M."/>
            <person name="Seo E."/>
            <person name="Kim K.T."/>
            <person name="Kim M.S."/>
            <person name="Lee J.M."/>
            <person name="Cheong K."/>
            <person name="Shin H.S."/>
            <person name="Kim S.B."/>
            <person name="Han K."/>
            <person name="Lee J."/>
            <person name="Park M."/>
            <person name="Lee H.A."/>
            <person name="Lee H.Y."/>
            <person name="Lee Y."/>
            <person name="Oh S."/>
            <person name="Lee J.H."/>
            <person name="Choi E."/>
            <person name="Choi E."/>
            <person name="Lee S.E."/>
            <person name="Jeon J."/>
            <person name="Kim H."/>
            <person name="Choi G."/>
            <person name="Song H."/>
            <person name="Lee J."/>
            <person name="Lee S.C."/>
            <person name="Kwon J.K."/>
            <person name="Lee H.Y."/>
            <person name="Koo N."/>
            <person name="Hong Y."/>
            <person name="Kim R.W."/>
            <person name="Kang W.H."/>
            <person name="Huh J.H."/>
            <person name="Kang B.C."/>
            <person name="Yang T.J."/>
            <person name="Lee Y.H."/>
            <person name="Bennetzen J.L."/>
            <person name="Choi D."/>
        </authorList>
    </citation>
    <scope>NUCLEOTIDE SEQUENCE [LARGE SCALE GENOMIC DNA]</scope>
    <source>
        <strain evidence="5">cv. CM334</strain>
    </source>
</reference>
<evidence type="ECO:0000256" key="1">
    <source>
        <dbReference type="ARBA" id="ARBA00001933"/>
    </source>
</evidence>
<comment type="caution">
    <text evidence="4">The sequence shown here is derived from an EMBL/GenBank/DDBJ whole genome shotgun (WGS) entry which is preliminary data.</text>
</comment>
<sequence>MDVAHDLGYQVEERLIEVEELNNADEVFCTGTAVGIAPVGGITYKNKRIEYKEELTCKQLYSRLIGIQRGVIEDKRDWIVEIE</sequence>
<dbReference type="Pfam" id="PF01063">
    <property type="entry name" value="Aminotran_4"/>
    <property type="match status" value="1"/>
</dbReference>
<dbReference type="PANTHER" id="PTHR42825">
    <property type="entry name" value="AMINO ACID AMINOTRANSFERASE"/>
    <property type="match status" value="1"/>
</dbReference>
<accession>A0A2G2Y9E8</accession>
<dbReference type="PANTHER" id="PTHR42825:SF29">
    <property type="entry name" value="BRANCHED-CHAIN-AMINO-ACID AMINOTRANSFERASE"/>
    <property type="match status" value="1"/>
</dbReference>
<dbReference type="Gramene" id="PHT66368">
    <property type="protein sequence ID" value="PHT66368"/>
    <property type="gene ID" value="T459_30793"/>
</dbReference>
<dbReference type="AlphaFoldDB" id="A0A2G2Y9E8"/>
<proteinExistence type="inferred from homology"/>
<evidence type="ECO:0000256" key="3">
    <source>
        <dbReference type="ARBA" id="ARBA00022898"/>
    </source>
</evidence>
<protein>
    <submittedName>
        <fullName evidence="4">Uncharacterized protein</fullName>
    </submittedName>
</protein>
<keyword evidence="5" id="KW-1185">Reference proteome</keyword>
<dbReference type="GO" id="GO:0009081">
    <property type="term" value="P:branched-chain amino acid metabolic process"/>
    <property type="evidence" value="ECO:0007669"/>
    <property type="project" value="InterPro"/>
</dbReference>
<dbReference type="GO" id="GO:0004084">
    <property type="term" value="F:branched-chain-amino-acid transaminase activity"/>
    <property type="evidence" value="ECO:0007669"/>
    <property type="project" value="InterPro"/>
</dbReference>
<dbReference type="InterPro" id="IPR043132">
    <property type="entry name" value="BCAT-like_C"/>
</dbReference>
<evidence type="ECO:0000313" key="4">
    <source>
        <dbReference type="EMBL" id="PHT66368.1"/>
    </source>
</evidence>